<feature type="domain" description="WYL" evidence="2">
    <location>
        <begin position="145"/>
        <end position="176"/>
    </location>
</feature>
<sequence length="176" mass="19642">MYHPTTRVLTVLELLQTHGRMNGPDLAARLEVNVRTIRHYITLLQDLGIPIEAERGRGGAYRLRPGFKLPPLMFTDDEAVALTLGLIAARRLGITAAAPATEGALAKVERVLPEATRERVQAIQQTLRLEMPMLRVSPDNAVVVTFSTAVQQSRRVQFAYRSWRGELTERAIDPYG</sequence>
<dbReference type="PANTHER" id="PTHR34580">
    <property type="match status" value="1"/>
</dbReference>
<name>A0A0P9H7N3_9CHLR</name>
<evidence type="ECO:0000313" key="3">
    <source>
        <dbReference type="EMBL" id="KPV49841.1"/>
    </source>
</evidence>
<feature type="non-terminal residue" evidence="3">
    <location>
        <position position="176"/>
    </location>
</feature>
<dbReference type="InterPro" id="IPR036390">
    <property type="entry name" value="WH_DNA-bd_sf"/>
</dbReference>
<dbReference type="Pfam" id="PF08279">
    <property type="entry name" value="HTH_11"/>
    <property type="match status" value="1"/>
</dbReference>
<proteinExistence type="predicted"/>
<dbReference type="PROSITE" id="PS52050">
    <property type="entry name" value="WYL"/>
    <property type="match status" value="1"/>
</dbReference>
<comment type="caution">
    <text evidence="3">The sequence shown here is derived from an EMBL/GenBank/DDBJ whole genome shotgun (WGS) entry which is preliminary data.</text>
</comment>
<reference evidence="3 4" key="1">
    <citation type="submission" date="2015-09" db="EMBL/GenBank/DDBJ databases">
        <title>Draft genome sequence of Kouleothrix aurantiaca JCM 19913.</title>
        <authorList>
            <person name="Hemp J."/>
        </authorList>
    </citation>
    <scope>NUCLEOTIDE SEQUENCE [LARGE SCALE GENOMIC DNA]</scope>
    <source>
        <strain evidence="3 4">COM-B</strain>
    </source>
</reference>
<evidence type="ECO:0000259" key="1">
    <source>
        <dbReference type="Pfam" id="PF08279"/>
    </source>
</evidence>
<dbReference type="InterPro" id="IPR026881">
    <property type="entry name" value="WYL_dom"/>
</dbReference>
<dbReference type="SUPFAM" id="SSF46785">
    <property type="entry name" value="Winged helix' DNA-binding domain"/>
    <property type="match status" value="1"/>
</dbReference>
<dbReference type="InterPro" id="IPR051534">
    <property type="entry name" value="CBASS_pafABC_assoc_protein"/>
</dbReference>
<dbReference type="InterPro" id="IPR036388">
    <property type="entry name" value="WH-like_DNA-bd_sf"/>
</dbReference>
<evidence type="ECO:0000259" key="2">
    <source>
        <dbReference type="Pfam" id="PF13280"/>
    </source>
</evidence>
<evidence type="ECO:0000313" key="4">
    <source>
        <dbReference type="Proteomes" id="UP000050509"/>
    </source>
</evidence>
<feature type="domain" description="Helix-turn-helix type 11" evidence="1">
    <location>
        <begin position="7"/>
        <end position="58"/>
    </location>
</feature>
<dbReference type="Gene3D" id="1.10.10.10">
    <property type="entry name" value="Winged helix-like DNA-binding domain superfamily/Winged helix DNA-binding domain"/>
    <property type="match status" value="1"/>
</dbReference>
<accession>A0A0P9H7N3</accession>
<dbReference type="Proteomes" id="UP000050509">
    <property type="component" value="Unassembled WGS sequence"/>
</dbReference>
<protein>
    <submittedName>
        <fullName evidence="3">Transcriptional regulator</fullName>
    </submittedName>
</protein>
<dbReference type="AlphaFoldDB" id="A0A0P9H7N3"/>
<dbReference type="Pfam" id="PF13280">
    <property type="entry name" value="WYL"/>
    <property type="match status" value="1"/>
</dbReference>
<dbReference type="EMBL" id="LJCR01001717">
    <property type="protein sequence ID" value="KPV49841.1"/>
    <property type="molecule type" value="Genomic_DNA"/>
</dbReference>
<dbReference type="InterPro" id="IPR013196">
    <property type="entry name" value="HTH_11"/>
</dbReference>
<keyword evidence="4" id="KW-1185">Reference proteome</keyword>
<organism evidence="3 4">
    <name type="scientific">Kouleothrix aurantiaca</name>
    <dbReference type="NCBI Taxonomy" id="186479"/>
    <lineage>
        <taxon>Bacteria</taxon>
        <taxon>Bacillati</taxon>
        <taxon>Chloroflexota</taxon>
        <taxon>Chloroflexia</taxon>
        <taxon>Chloroflexales</taxon>
        <taxon>Roseiflexineae</taxon>
        <taxon>Roseiflexaceae</taxon>
        <taxon>Kouleothrix</taxon>
    </lineage>
</organism>
<dbReference type="PANTHER" id="PTHR34580:SF3">
    <property type="entry name" value="PROTEIN PAFB"/>
    <property type="match status" value="1"/>
</dbReference>
<gene>
    <name evidence="3" type="ORF">SE17_30335</name>
</gene>